<evidence type="ECO:0000256" key="2">
    <source>
        <dbReference type="ARBA" id="ARBA00022793"/>
    </source>
</evidence>
<dbReference type="Pfam" id="PF00282">
    <property type="entry name" value="Pyridoxal_deC"/>
    <property type="match status" value="2"/>
</dbReference>
<dbReference type="OrthoDB" id="392571at2759"/>
<dbReference type="GO" id="GO:0019752">
    <property type="term" value="P:carboxylic acid metabolic process"/>
    <property type="evidence" value="ECO:0007669"/>
    <property type="project" value="InterPro"/>
</dbReference>
<keyword evidence="2" id="KW-0456">Lyase</keyword>
<organism evidence="5 6">
    <name type="scientific">Allacma fusca</name>
    <dbReference type="NCBI Taxonomy" id="39272"/>
    <lineage>
        <taxon>Eukaryota</taxon>
        <taxon>Metazoa</taxon>
        <taxon>Ecdysozoa</taxon>
        <taxon>Arthropoda</taxon>
        <taxon>Hexapoda</taxon>
        <taxon>Collembola</taxon>
        <taxon>Symphypleona</taxon>
        <taxon>Sminthuridae</taxon>
        <taxon>Allacma</taxon>
    </lineage>
</organism>
<proteinExistence type="predicted"/>
<name>A0A8J2K7S7_9HEXA</name>
<comment type="cofactor">
    <cofactor evidence="1 4">
        <name>pyridoxal 5'-phosphate</name>
        <dbReference type="ChEBI" id="CHEBI:597326"/>
    </cofactor>
</comment>
<evidence type="ECO:0000256" key="1">
    <source>
        <dbReference type="ARBA" id="ARBA00001933"/>
    </source>
</evidence>
<dbReference type="AlphaFoldDB" id="A0A8J2K7S7"/>
<evidence type="ECO:0008006" key="7">
    <source>
        <dbReference type="Google" id="ProtNLM"/>
    </source>
</evidence>
<keyword evidence="3 4" id="KW-0663">Pyridoxal phosphate</keyword>
<evidence type="ECO:0000256" key="3">
    <source>
        <dbReference type="ARBA" id="ARBA00022898"/>
    </source>
</evidence>
<dbReference type="PANTHER" id="PTHR45677:SF8">
    <property type="entry name" value="CYSTEINE SULFINIC ACID DECARBOXYLASE"/>
    <property type="match status" value="1"/>
</dbReference>
<protein>
    <recommendedName>
        <fullName evidence="7">Glutamate decarboxylase</fullName>
    </recommendedName>
</protein>
<reference evidence="5" key="1">
    <citation type="submission" date="2021-06" db="EMBL/GenBank/DDBJ databases">
        <authorList>
            <person name="Hodson N. C."/>
            <person name="Mongue J. A."/>
            <person name="Jaron S. K."/>
        </authorList>
    </citation>
    <scope>NUCLEOTIDE SEQUENCE</scope>
</reference>
<keyword evidence="6" id="KW-1185">Reference proteome</keyword>
<gene>
    <name evidence="5" type="ORF">AFUS01_LOCUS19809</name>
</gene>
<dbReference type="GO" id="GO:0030170">
    <property type="term" value="F:pyridoxal phosphate binding"/>
    <property type="evidence" value="ECO:0007669"/>
    <property type="project" value="InterPro"/>
</dbReference>
<evidence type="ECO:0000313" key="6">
    <source>
        <dbReference type="Proteomes" id="UP000708208"/>
    </source>
</evidence>
<dbReference type="PANTHER" id="PTHR45677">
    <property type="entry name" value="GLUTAMATE DECARBOXYLASE-RELATED"/>
    <property type="match status" value="1"/>
</dbReference>
<dbReference type="GO" id="GO:0016831">
    <property type="term" value="F:carboxy-lyase activity"/>
    <property type="evidence" value="ECO:0007669"/>
    <property type="project" value="UniProtKB-KW"/>
</dbReference>
<comment type="caution">
    <text evidence="5">The sequence shown here is derived from an EMBL/GenBank/DDBJ whole genome shotgun (WGS) entry which is preliminary data.</text>
</comment>
<dbReference type="GO" id="GO:0005737">
    <property type="term" value="C:cytoplasm"/>
    <property type="evidence" value="ECO:0007669"/>
    <property type="project" value="TreeGrafter"/>
</dbReference>
<dbReference type="Proteomes" id="UP000708208">
    <property type="component" value="Unassembled WGS sequence"/>
</dbReference>
<dbReference type="InterPro" id="IPR002129">
    <property type="entry name" value="PyrdxlP-dep_de-COase"/>
</dbReference>
<keyword evidence="2" id="KW-0210">Decarboxylase</keyword>
<sequence>MITPGAGMGNGYVIQMALQRRFPNFKQKGFIQAGTPKGRRPIIFISEDASFAYEKYCIWEGLGLTGCSRVQTDANGRMHLGALNTAISDSKRRGYVPTMVVGTAGTPVLGAIDFLESLAVIAEREKMWFHVDGQLAGSAILSPLHKNRLKGVERSDSFLWSADKGLSAPFVTTILVTREENIIRKSFSFNSDLLFVPSPLYNNSKWDNGDNTMQTSRRPDIIKLWFMWKAKGQERLGRHVDYTYAMKDFAVSQLKGRPNFKLILQNFESNLVAFYFKPQQCPYIWYFPNSQEDCIKQKKITESIRENLLKQGKMTISVNTIPSKSRVPVFVMSLANSAITRDDVIYMIDLIEKEGNSQAKLLMPEKETIKSGIFWPIWRPTTPKPAAATPSNKIPKAPQTYSDFVSAPIESLHKTFFTDFFDAVLENGTYFQNSRKNETPAHFETPEDLLKKFDFSLSSPSGTMKENEAALLEIFSSIIKYSVHLGHPYDNNQFVMALDPYTIMGDYIIAAVNSPMLTYEDNPIFTLMEDELAKAVRKQLGYPEQGDGLVLPGGSASNEYAVMLAYLTKETKAKESGYSETNTTLVAFLSIAAHYSTNKGAFFSGIGLERAVYVAQDESGKMSVSDLRKKVAEAKAANKTPFLVVATAGTTTLGAFDPINEIADVCRDNKMWLHVDGSYGGASIFSSNATRKARQFTGIERTDSFNFNTHKAFGAVQDASIFVTRHKGILRKVAPPISEQEFNNKQLYDSSVYDTAVYQPFPDRRGQVFKMWFLWKAKGLQGLGAHIDAGYTLVDQVYEYLQMNSDRFILVHPKTPPECTTVNFYYVPERLRANATTMRNDPAFIQLLEPVQRQILKDVVSSNRLTISYKPAGDIPACLILSTYNTALTFADMVYMFNIIDHYGKNL</sequence>
<evidence type="ECO:0000256" key="4">
    <source>
        <dbReference type="PIRSR" id="PIRSR602129-50"/>
    </source>
</evidence>
<dbReference type="EMBL" id="CAJVCH010207863">
    <property type="protein sequence ID" value="CAG7731203.1"/>
    <property type="molecule type" value="Genomic_DNA"/>
</dbReference>
<feature type="modified residue" description="N6-(pyridoxal phosphate)lysine" evidence="4">
    <location>
        <position position="711"/>
    </location>
</feature>
<evidence type="ECO:0000313" key="5">
    <source>
        <dbReference type="EMBL" id="CAG7731203.1"/>
    </source>
</evidence>
<accession>A0A8J2K7S7</accession>